<keyword evidence="1 2" id="KW-0694">RNA-binding</keyword>
<feature type="region of interest" description="Disordered" evidence="3">
    <location>
        <begin position="546"/>
        <end position="570"/>
    </location>
</feature>
<feature type="region of interest" description="Disordered" evidence="3">
    <location>
        <begin position="304"/>
        <end position="515"/>
    </location>
</feature>
<protein>
    <recommendedName>
        <fullName evidence="4">HTH La-type RNA-binding domain-containing protein</fullName>
    </recommendedName>
</protein>
<accession>A0A836CCB1</accession>
<dbReference type="AlphaFoldDB" id="A0A836CCB1"/>
<gene>
    <name evidence="5" type="ORF">JKP88DRAFT_323981</name>
</gene>
<dbReference type="Proteomes" id="UP000664859">
    <property type="component" value="Unassembled WGS sequence"/>
</dbReference>
<dbReference type="SUPFAM" id="SSF54928">
    <property type="entry name" value="RNA-binding domain, RBD"/>
    <property type="match status" value="1"/>
</dbReference>
<feature type="region of interest" description="Disordered" evidence="3">
    <location>
        <begin position="629"/>
        <end position="751"/>
    </location>
</feature>
<feature type="compositionally biased region" description="Low complexity" evidence="3">
    <location>
        <begin position="354"/>
        <end position="368"/>
    </location>
</feature>
<feature type="compositionally biased region" description="Low complexity" evidence="3">
    <location>
        <begin position="325"/>
        <end position="337"/>
    </location>
</feature>
<feature type="compositionally biased region" description="Low complexity" evidence="3">
    <location>
        <begin position="459"/>
        <end position="469"/>
    </location>
</feature>
<feature type="compositionally biased region" description="Acidic residues" evidence="3">
    <location>
        <begin position="36"/>
        <end position="47"/>
    </location>
</feature>
<evidence type="ECO:0000256" key="3">
    <source>
        <dbReference type="SAM" id="MobiDB-lite"/>
    </source>
</evidence>
<dbReference type="GO" id="GO:0003723">
    <property type="term" value="F:RNA binding"/>
    <property type="evidence" value="ECO:0007669"/>
    <property type="project" value="UniProtKB-UniRule"/>
</dbReference>
<evidence type="ECO:0000256" key="2">
    <source>
        <dbReference type="PROSITE-ProRule" id="PRU00332"/>
    </source>
</evidence>
<reference evidence="5" key="1">
    <citation type="submission" date="2021-02" db="EMBL/GenBank/DDBJ databases">
        <title>First Annotated Genome of the Yellow-green Alga Tribonema minus.</title>
        <authorList>
            <person name="Mahan K.M."/>
        </authorList>
    </citation>
    <scope>NUCLEOTIDE SEQUENCE</scope>
    <source>
        <strain evidence="5">UTEX B ZZ1240</strain>
    </source>
</reference>
<feature type="compositionally biased region" description="Gly residues" evidence="3">
    <location>
        <begin position="552"/>
        <end position="570"/>
    </location>
</feature>
<dbReference type="SUPFAM" id="SSF46785">
    <property type="entry name" value="Winged helix' DNA-binding domain"/>
    <property type="match status" value="1"/>
</dbReference>
<name>A0A836CCB1_9STRA</name>
<dbReference type="InterPro" id="IPR035979">
    <property type="entry name" value="RBD_domain_sf"/>
</dbReference>
<dbReference type="Gene3D" id="1.10.10.10">
    <property type="entry name" value="Winged helix-like DNA-binding domain superfamily/Winged helix DNA-binding domain"/>
    <property type="match status" value="1"/>
</dbReference>
<keyword evidence="6" id="KW-1185">Reference proteome</keyword>
<dbReference type="Pfam" id="PF05383">
    <property type="entry name" value="La"/>
    <property type="match status" value="1"/>
</dbReference>
<proteinExistence type="predicted"/>
<dbReference type="SMART" id="SM00715">
    <property type="entry name" value="LA"/>
    <property type="match status" value="1"/>
</dbReference>
<feature type="compositionally biased region" description="Low complexity" evidence="3">
    <location>
        <begin position="1"/>
        <end position="16"/>
    </location>
</feature>
<comment type="caution">
    <text evidence="5">The sequence shown here is derived from an EMBL/GenBank/DDBJ whole genome shotgun (WGS) entry which is preliminary data.</text>
</comment>
<dbReference type="CDD" id="cd07323">
    <property type="entry name" value="LAM"/>
    <property type="match status" value="1"/>
</dbReference>
<dbReference type="PANTHER" id="PTHR22792:SF62">
    <property type="entry name" value="LA-RELATED PROTEIN 7"/>
    <property type="match status" value="1"/>
</dbReference>
<dbReference type="InterPro" id="IPR045180">
    <property type="entry name" value="La_dom_prot"/>
</dbReference>
<feature type="domain" description="HTH La-type RNA-binding" evidence="4">
    <location>
        <begin position="99"/>
        <end position="203"/>
    </location>
</feature>
<dbReference type="InterPro" id="IPR036388">
    <property type="entry name" value="WH-like_DNA-bd_sf"/>
</dbReference>
<dbReference type="InterPro" id="IPR006630">
    <property type="entry name" value="La_HTH"/>
</dbReference>
<evidence type="ECO:0000256" key="1">
    <source>
        <dbReference type="ARBA" id="ARBA00022884"/>
    </source>
</evidence>
<evidence type="ECO:0000259" key="4">
    <source>
        <dbReference type="PROSITE" id="PS50961"/>
    </source>
</evidence>
<feature type="compositionally biased region" description="Gly residues" evidence="3">
    <location>
        <begin position="490"/>
        <end position="515"/>
    </location>
</feature>
<feature type="compositionally biased region" description="Low complexity" evidence="3">
    <location>
        <begin position="726"/>
        <end position="751"/>
    </location>
</feature>
<feature type="region of interest" description="Disordered" evidence="3">
    <location>
        <begin position="1"/>
        <end position="60"/>
    </location>
</feature>
<dbReference type="InterPro" id="IPR036390">
    <property type="entry name" value="WH_DNA-bd_sf"/>
</dbReference>
<evidence type="ECO:0000313" key="6">
    <source>
        <dbReference type="Proteomes" id="UP000664859"/>
    </source>
</evidence>
<feature type="compositionally biased region" description="Polar residues" evidence="3">
    <location>
        <begin position="407"/>
        <end position="421"/>
    </location>
</feature>
<dbReference type="Gene3D" id="3.30.70.330">
    <property type="match status" value="1"/>
</dbReference>
<sequence length="775" mass="77778">MEADSASLPAADSPEPTATGVVAAAPEDTAAATPEAAEDGGAADDDDPPPRGLIKRRSSSLDASAAPFIPSSMLVKPADASATLQLQPAEHSSQGVRPADMSAELCQAIVRQVEHYFSDDERLSNDKFLIGRMRQHIGHDEDGNEVHWVPISVVGSFNKMKKLLPQKDHRVACIAAALQSSAVMQVDAGGKLLARRCPFRLPELAEKAEKAAEDVRQRTVEATNLPAGATQASLTELFSRCGKVESVSFYPTGDTRSHHGERPAGADGGRAFAVCVYAAAASAARAHKELSDTSNWRGGLRVALPRGVKPLPPQRGSKAGHEQQAAAAAAASAAAAATPDSAGARKAARKRSDSVPSAAAAAASGYASPPEPSRMRAMSNSHSPAQGEAKAARRKPRAASIALSELAGTNSAAVGHNTSRSPRMAGAPEHPPRGSPPPQGRLYVGVVQSTDGGSGGSGDAADTSSPAGGRSTRKKSRAGSAANMREALAGGDGDGGSGAEAGGAGGSSGGGGGGGAEAGVDALSALANAEVVGGAGGAAFTAIGGSRRSSSGGSGGPAGPGGAATGGVIKGGNARRTKLAFQAVDVEGPAVEKGDLVRYRAWRNESGQWVALQVRKITEEEAARLSAMMQPGELPPTPSNARSSIGGGGSNPGTGNNTPLHPRSPARRRTSAEHPPVAPYRTDKATQRHFRMAAGPSDAMGSGFPAGRGKPLQQQQQAPQVLGGEAAAASADGAAAAAASADGAAAAAAAAARALLEGVSSRLSPDQFDDAEQDA</sequence>
<dbReference type="InterPro" id="IPR012677">
    <property type="entry name" value="Nucleotide-bd_a/b_plait_sf"/>
</dbReference>
<evidence type="ECO:0000313" key="5">
    <source>
        <dbReference type="EMBL" id="KAG5180489.1"/>
    </source>
</evidence>
<dbReference type="PROSITE" id="PS50961">
    <property type="entry name" value="HTH_LA"/>
    <property type="match status" value="1"/>
</dbReference>
<feature type="compositionally biased region" description="Low complexity" evidence="3">
    <location>
        <begin position="23"/>
        <end position="35"/>
    </location>
</feature>
<dbReference type="EMBL" id="JAFCMP010000390">
    <property type="protein sequence ID" value="KAG5180489.1"/>
    <property type="molecule type" value="Genomic_DNA"/>
</dbReference>
<organism evidence="5 6">
    <name type="scientific">Tribonema minus</name>
    <dbReference type="NCBI Taxonomy" id="303371"/>
    <lineage>
        <taxon>Eukaryota</taxon>
        <taxon>Sar</taxon>
        <taxon>Stramenopiles</taxon>
        <taxon>Ochrophyta</taxon>
        <taxon>PX clade</taxon>
        <taxon>Xanthophyceae</taxon>
        <taxon>Tribonematales</taxon>
        <taxon>Tribonemataceae</taxon>
        <taxon>Tribonema</taxon>
    </lineage>
</organism>
<dbReference type="OrthoDB" id="435402at2759"/>
<dbReference type="PANTHER" id="PTHR22792">
    <property type="entry name" value="LUPUS LA PROTEIN-RELATED"/>
    <property type="match status" value="1"/>
</dbReference>